<name>A0A059G3A6_9PROT</name>
<feature type="transmembrane region" description="Helical" evidence="2">
    <location>
        <begin position="249"/>
        <end position="271"/>
    </location>
</feature>
<protein>
    <submittedName>
        <fullName evidence="3">Major facilitator transporter</fullName>
    </submittedName>
</protein>
<dbReference type="SUPFAM" id="SSF103473">
    <property type="entry name" value="MFS general substrate transporter"/>
    <property type="match status" value="1"/>
</dbReference>
<evidence type="ECO:0000313" key="4">
    <source>
        <dbReference type="Proteomes" id="UP000024942"/>
    </source>
</evidence>
<reference evidence="3 4" key="1">
    <citation type="journal article" date="2014" name="Antonie Van Leeuwenhoek">
        <title>Hyphomonas beringensis sp. nov. and Hyphomonas chukchiensis sp. nov., isolated from surface seawater of the Bering Sea and Chukchi Sea.</title>
        <authorList>
            <person name="Li C."/>
            <person name="Lai Q."/>
            <person name="Li G."/>
            <person name="Dong C."/>
            <person name="Wang J."/>
            <person name="Liao Y."/>
            <person name="Shao Z."/>
        </authorList>
    </citation>
    <scope>NUCLEOTIDE SEQUENCE [LARGE SCALE GENOMIC DNA]</scope>
    <source>
        <strain evidence="3 4">SCH89</strain>
    </source>
</reference>
<proteinExistence type="inferred from homology"/>
<feature type="transmembrane region" description="Helical" evidence="2">
    <location>
        <begin position="194"/>
        <end position="217"/>
    </location>
</feature>
<dbReference type="Pfam" id="PF13347">
    <property type="entry name" value="MFS_2"/>
    <property type="match status" value="1"/>
</dbReference>
<dbReference type="AlphaFoldDB" id="A0A059G3A6"/>
<feature type="transmembrane region" description="Helical" evidence="2">
    <location>
        <begin position="36"/>
        <end position="63"/>
    </location>
</feature>
<dbReference type="OrthoDB" id="7584869at2"/>
<dbReference type="eggNOG" id="COG2211">
    <property type="taxonomic scope" value="Bacteria"/>
</dbReference>
<gene>
    <name evidence="3" type="ORF">HOC_15817</name>
</gene>
<accession>A0A059G3A6</accession>
<feature type="transmembrane region" description="Helical" evidence="2">
    <location>
        <begin position="112"/>
        <end position="133"/>
    </location>
</feature>
<evidence type="ECO:0000313" key="3">
    <source>
        <dbReference type="EMBL" id="KDA01337.1"/>
    </source>
</evidence>
<dbReference type="InterPro" id="IPR039672">
    <property type="entry name" value="MFS_2"/>
</dbReference>
<dbReference type="EMBL" id="ARYL01000030">
    <property type="protein sequence ID" value="KDA01337.1"/>
    <property type="molecule type" value="Genomic_DNA"/>
</dbReference>
<dbReference type="Proteomes" id="UP000024942">
    <property type="component" value="Unassembled WGS sequence"/>
</dbReference>
<keyword evidence="2" id="KW-1133">Transmembrane helix</keyword>
<dbReference type="GO" id="GO:0015293">
    <property type="term" value="F:symporter activity"/>
    <property type="evidence" value="ECO:0007669"/>
    <property type="project" value="InterPro"/>
</dbReference>
<sequence>MAIGSQGKPSHLTRIAFGVGGIADGVKNNGFDYFLLFYYSQVLGVSASLVAAALFIALIVDAVSDPVVGYWSDNFRTRLGRRHPFMYAAMVPVAIAYFFAWNPPAGLEGNDLFGWLVALTICVRLLFTIYEVPQNALAAELTSDYDARTSLMSYRYFFAWVGGLSIQIALLALLLRPTEADPSGFFNKEGWHTYGLWAAIVIFLAVLATTAGTHGHIPHLKSPPPQRKLTVGRIFKEILETVSNPSFRALFLATLFGLLATGISASLNQYINGLFWGFTTDQTALLTVAVYISAVIALFVAPLVGKTLGKKRGAIIVGLMAFTIAPAPVLARVIGIMPPNGTDLLFNIVITVTVFDVALIIATQMLMGSMIADIVEDSELQTGRRSEGIFFAGISFIRKLAQGSGVMLAAIVLSVASITPGMRPGNVPESQLQLLGIGYAVSLLSIWMLMIFCVSFYRISREGHEANLRALAERAGTIGPNPHSD</sequence>
<feature type="transmembrane region" description="Helical" evidence="2">
    <location>
        <begin position="283"/>
        <end position="304"/>
    </location>
</feature>
<evidence type="ECO:0000256" key="2">
    <source>
        <dbReference type="SAM" id="Phobius"/>
    </source>
</evidence>
<organism evidence="3 4">
    <name type="scientific">Hyphomonas oceanitis SCH89</name>
    <dbReference type="NCBI Taxonomy" id="1280953"/>
    <lineage>
        <taxon>Bacteria</taxon>
        <taxon>Pseudomonadati</taxon>
        <taxon>Pseudomonadota</taxon>
        <taxon>Alphaproteobacteria</taxon>
        <taxon>Hyphomonadales</taxon>
        <taxon>Hyphomonadaceae</taxon>
        <taxon>Hyphomonas</taxon>
    </lineage>
</organism>
<dbReference type="Gene3D" id="1.20.1250.20">
    <property type="entry name" value="MFS general substrate transporter like domains"/>
    <property type="match status" value="1"/>
</dbReference>
<feature type="transmembrane region" description="Helical" evidence="2">
    <location>
        <begin position="436"/>
        <end position="459"/>
    </location>
</feature>
<dbReference type="STRING" id="1280953.HOC_15817"/>
<feature type="transmembrane region" description="Helical" evidence="2">
    <location>
        <begin position="388"/>
        <end position="416"/>
    </location>
</feature>
<evidence type="ECO:0000256" key="1">
    <source>
        <dbReference type="ARBA" id="ARBA00009617"/>
    </source>
</evidence>
<dbReference type="GO" id="GO:0005886">
    <property type="term" value="C:plasma membrane"/>
    <property type="evidence" value="ECO:0007669"/>
    <property type="project" value="TreeGrafter"/>
</dbReference>
<keyword evidence="4" id="KW-1185">Reference proteome</keyword>
<dbReference type="InterPro" id="IPR036259">
    <property type="entry name" value="MFS_trans_sf"/>
</dbReference>
<comment type="similarity">
    <text evidence="1">Belongs to the sodium:galactoside symporter (TC 2.A.2) family.</text>
</comment>
<keyword evidence="2" id="KW-0472">Membrane</keyword>
<keyword evidence="2" id="KW-0812">Transmembrane</keyword>
<dbReference type="PANTHER" id="PTHR11328:SF24">
    <property type="entry name" value="MAJOR FACILITATOR SUPERFAMILY (MFS) PROFILE DOMAIN-CONTAINING PROTEIN"/>
    <property type="match status" value="1"/>
</dbReference>
<dbReference type="RefSeq" id="WP_035540364.1">
    <property type="nucleotide sequence ID" value="NZ_ARYL01000030.1"/>
</dbReference>
<feature type="transmembrane region" description="Helical" evidence="2">
    <location>
        <begin position="316"/>
        <end position="338"/>
    </location>
</feature>
<feature type="transmembrane region" description="Helical" evidence="2">
    <location>
        <begin position="84"/>
        <end position="100"/>
    </location>
</feature>
<feature type="transmembrane region" description="Helical" evidence="2">
    <location>
        <begin position="344"/>
        <end position="367"/>
    </location>
</feature>
<dbReference type="PANTHER" id="PTHR11328">
    <property type="entry name" value="MAJOR FACILITATOR SUPERFAMILY DOMAIN-CONTAINING PROTEIN"/>
    <property type="match status" value="1"/>
</dbReference>
<comment type="caution">
    <text evidence="3">The sequence shown here is derived from an EMBL/GenBank/DDBJ whole genome shotgun (WGS) entry which is preliminary data.</text>
</comment>
<feature type="transmembrane region" description="Helical" evidence="2">
    <location>
        <begin position="154"/>
        <end position="174"/>
    </location>
</feature>
<dbReference type="PATRIC" id="fig|1280953.3.peg.3173"/>
<dbReference type="GO" id="GO:0008643">
    <property type="term" value="P:carbohydrate transport"/>
    <property type="evidence" value="ECO:0007669"/>
    <property type="project" value="InterPro"/>
</dbReference>